<dbReference type="SMART" id="SM00052">
    <property type="entry name" value="EAL"/>
    <property type="match status" value="1"/>
</dbReference>
<dbReference type="NCBIfam" id="TIGR00254">
    <property type="entry name" value="GGDEF"/>
    <property type="match status" value="1"/>
</dbReference>
<dbReference type="EMBL" id="PJRP01000013">
    <property type="protein sequence ID" value="PLP98120.1"/>
    <property type="molecule type" value="Genomic_DNA"/>
</dbReference>
<gene>
    <name evidence="5" type="ORF">CYJ10_23660</name>
</gene>
<feature type="transmembrane region" description="Helical" evidence="2">
    <location>
        <begin position="169"/>
        <end position="188"/>
    </location>
</feature>
<keyword evidence="2" id="KW-0472">Membrane</keyword>
<dbReference type="CDD" id="cd01949">
    <property type="entry name" value="GGDEF"/>
    <property type="match status" value="1"/>
</dbReference>
<dbReference type="InterPro" id="IPR035919">
    <property type="entry name" value="EAL_sf"/>
</dbReference>
<dbReference type="PANTHER" id="PTHR33121">
    <property type="entry name" value="CYCLIC DI-GMP PHOSPHODIESTERASE PDEF"/>
    <property type="match status" value="1"/>
</dbReference>
<reference evidence="5 6" key="1">
    <citation type="submission" date="2017-12" db="EMBL/GenBank/DDBJ databases">
        <title>Genome sequence of the active heterotrophic nitrifier-denitrifier, Cupriavidus pauculus UM1.</title>
        <authorList>
            <person name="Putonti C."/>
            <person name="Castignetti D."/>
        </authorList>
    </citation>
    <scope>NUCLEOTIDE SEQUENCE [LARGE SCALE GENOMIC DNA]</scope>
    <source>
        <strain evidence="5 6">UM1</strain>
    </source>
</reference>
<feature type="transmembrane region" description="Helical" evidence="2">
    <location>
        <begin position="71"/>
        <end position="90"/>
    </location>
</feature>
<dbReference type="SUPFAM" id="SSF141868">
    <property type="entry name" value="EAL domain-like"/>
    <property type="match status" value="1"/>
</dbReference>
<comment type="caution">
    <text evidence="5">The sequence shown here is derived from an EMBL/GenBank/DDBJ whole genome shotgun (WGS) entry which is preliminary data.</text>
</comment>
<dbReference type="CDD" id="cd01948">
    <property type="entry name" value="EAL"/>
    <property type="match status" value="1"/>
</dbReference>
<dbReference type="SUPFAM" id="SSF55073">
    <property type="entry name" value="Nucleotide cyclase"/>
    <property type="match status" value="1"/>
</dbReference>
<dbReference type="PROSITE" id="PS50883">
    <property type="entry name" value="EAL"/>
    <property type="match status" value="1"/>
</dbReference>
<feature type="domain" description="GGDEF" evidence="4">
    <location>
        <begin position="305"/>
        <end position="435"/>
    </location>
</feature>
<dbReference type="PROSITE" id="PS50887">
    <property type="entry name" value="GGDEF"/>
    <property type="match status" value="1"/>
</dbReference>
<dbReference type="InterPro" id="IPR050706">
    <property type="entry name" value="Cyclic-di-GMP_PDE-like"/>
</dbReference>
<evidence type="ECO:0000259" key="3">
    <source>
        <dbReference type="PROSITE" id="PS50883"/>
    </source>
</evidence>
<feature type="transmembrane region" description="Helical" evidence="2">
    <location>
        <begin position="195"/>
        <end position="212"/>
    </location>
</feature>
<dbReference type="GO" id="GO:0071111">
    <property type="term" value="F:cyclic-guanylate-specific phosphodiesterase activity"/>
    <property type="evidence" value="ECO:0007669"/>
    <property type="project" value="InterPro"/>
</dbReference>
<accession>A0A2N5C7F1</accession>
<dbReference type="InterPro" id="IPR043128">
    <property type="entry name" value="Rev_trsase/Diguanyl_cyclase"/>
</dbReference>
<evidence type="ECO:0000259" key="4">
    <source>
        <dbReference type="PROSITE" id="PS50887"/>
    </source>
</evidence>
<dbReference type="AlphaFoldDB" id="A0A2N5C7F1"/>
<keyword evidence="2" id="KW-1133">Transmembrane helix</keyword>
<dbReference type="Pfam" id="PF00563">
    <property type="entry name" value="EAL"/>
    <property type="match status" value="1"/>
</dbReference>
<keyword evidence="2" id="KW-0812">Transmembrane</keyword>
<dbReference type="STRING" id="82633.GCA_000974605_05098"/>
<dbReference type="InterPro" id="IPR001633">
    <property type="entry name" value="EAL_dom"/>
</dbReference>
<dbReference type="OrthoDB" id="9813903at2"/>
<dbReference type="InterPro" id="IPR000160">
    <property type="entry name" value="GGDEF_dom"/>
</dbReference>
<feature type="domain" description="EAL" evidence="3">
    <location>
        <begin position="444"/>
        <end position="697"/>
    </location>
</feature>
<dbReference type="Gene3D" id="3.30.70.270">
    <property type="match status" value="1"/>
</dbReference>
<evidence type="ECO:0000256" key="2">
    <source>
        <dbReference type="SAM" id="Phobius"/>
    </source>
</evidence>
<feature type="region of interest" description="Disordered" evidence="1">
    <location>
        <begin position="1"/>
        <end position="45"/>
    </location>
</feature>
<sequence>MKQTDRAQGAALTGLRAADGASGGSTSESRSRNPGGTSGIAGSGPIKPVDTAQLWQVRHDQLLAVRRTVRLSIPINIILGVSVLAVAWHAGRGTTAAVWFVISLLWNVLRIWMCQVPVGPTPGATRPDNGRLARTVARHLRIHCALALLSGLTWAAIPVLCDGYTSPQTLFYLTVVCGITAGAVTHGFAYARIPLCFITPPLLSAAACLFWFGDFDKYWLAGTTLLYLAALIRCTLESERQIRHSIRLKNEATAIQDSLRIARDHAVNRADEMWTLASLDPLTGLLSRSGFFDRANKRFANGLSGRHCLLLLDLDGFKLINDAFGHKAGDGVLREVARRLEAVAGHDMLVGRMGGDEFMLLYDPFDNDDCPSSLAARLIEAVRQPLDGYEYCAIGISIGICRGPDICLDDMLLFADAALYAAKRTGRNSVYVFDDDLHRHLQMQRDIERDLPRALADDTLEVWFQPIFAEGGTRVRSLEALIRWKHARHGWVPPPELVSVAAASGLSETLLRATLAKVCRLSKAIEAQGGQRIPIAINLSPREMAQVEIDQLLLSTLEACRMAPGLLTVEITEEVALDVMAVQGKLANMAKAGVAIALDDFGVGYSGLGALRQLGAACVKVDRSFITDIARSPRNQDLMRAVLNLGRSFGFEVVAEGVEHEADRQTLIGIGCYAMQGYLLARPMPEAELLAWLRTRAATVTATASSEASIDVGGA</sequence>
<name>A0A2N5C7F1_9BURK</name>
<feature type="transmembrane region" description="Helical" evidence="2">
    <location>
        <begin position="96"/>
        <end position="119"/>
    </location>
</feature>
<dbReference type="RefSeq" id="WP_101683881.1">
    <property type="nucleotide sequence ID" value="NZ_PJRP01000013.1"/>
</dbReference>
<dbReference type="SMART" id="SM00267">
    <property type="entry name" value="GGDEF"/>
    <property type="match status" value="1"/>
</dbReference>
<feature type="transmembrane region" description="Helical" evidence="2">
    <location>
        <begin position="140"/>
        <end position="157"/>
    </location>
</feature>
<evidence type="ECO:0000313" key="5">
    <source>
        <dbReference type="EMBL" id="PLP98120.1"/>
    </source>
</evidence>
<dbReference type="Proteomes" id="UP000234341">
    <property type="component" value="Unassembled WGS sequence"/>
</dbReference>
<organism evidence="5 6">
    <name type="scientific">Cupriavidus pauculus</name>
    <dbReference type="NCBI Taxonomy" id="82633"/>
    <lineage>
        <taxon>Bacteria</taxon>
        <taxon>Pseudomonadati</taxon>
        <taxon>Pseudomonadota</taxon>
        <taxon>Betaproteobacteria</taxon>
        <taxon>Burkholderiales</taxon>
        <taxon>Burkholderiaceae</taxon>
        <taxon>Cupriavidus</taxon>
    </lineage>
</organism>
<feature type="compositionally biased region" description="Polar residues" evidence="1">
    <location>
        <begin position="24"/>
        <end position="35"/>
    </location>
</feature>
<dbReference type="InterPro" id="IPR029787">
    <property type="entry name" value="Nucleotide_cyclase"/>
</dbReference>
<protein>
    <submittedName>
        <fullName evidence="5">GGDEF-domain containing protein</fullName>
    </submittedName>
</protein>
<dbReference type="PANTHER" id="PTHR33121:SF70">
    <property type="entry name" value="SIGNALING PROTEIN YKOW"/>
    <property type="match status" value="1"/>
</dbReference>
<proteinExistence type="predicted"/>
<evidence type="ECO:0000313" key="6">
    <source>
        <dbReference type="Proteomes" id="UP000234341"/>
    </source>
</evidence>
<evidence type="ECO:0000256" key="1">
    <source>
        <dbReference type="SAM" id="MobiDB-lite"/>
    </source>
</evidence>
<dbReference type="Pfam" id="PF00990">
    <property type="entry name" value="GGDEF"/>
    <property type="match status" value="1"/>
</dbReference>
<dbReference type="Gene3D" id="3.20.20.450">
    <property type="entry name" value="EAL domain"/>
    <property type="match status" value="1"/>
</dbReference>